<dbReference type="InterPro" id="IPR007627">
    <property type="entry name" value="RNA_pol_sigma70_r2"/>
</dbReference>
<reference evidence="8 9" key="1">
    <citation type="submission" date="2019-02" db="EMBL/GenBank/DDBJ databases">
        <title>Pedobacter sp. RP-3-21 sp. nov., isolated from Arctic soil.</title>
        <authorList>
            <person name="Dahal R.H."/>
        </authorList>
    </citation>
    <scope>NUCLEOTIDE SEQUENCE [LARGE SCALE GENOMIC DNA]</scope>
    <source>
        <strain evidence="8 9">RP-3-21</strain>
    </source>
</reference>
<dbReference type="GO" id="GO:0016987">
    <property type="term" value="F:sigma factor activity"/>
    <property type="evidence" value="ECO:0007669"/>
    <property type="project" value="UniProtKB-KW"/>
</dbReference>
<keyword evidence="3" id="KW-0731">Sigma factor</keyword>
<gene>
    <name evidence="8" type="ORF">EZ456_03750</name>
</gene>
<evidence type="ECO:0000256" key="3">
    <source>
        <dbReference type="ARBA" id="ARBA00023082"/>
    </source>
</evidence>
<comment type="similarity">
    <text evidence="1">Belongs to the sigma-70 factor family. ECF subfamily.</text>
</comment>
<feature type="domain" description="RNA polymerase sigma-70 region 2" evidence="6">
    <location>
        <begin position="28"/>
        <end position="89"/>
    </location>
</feature>
<dbReference type="RefSeq" id="WP_131527444.1">
    <property type="nucleotide sequence ID" value="NZ_SJSO01000003.1"/>
</dbReference>
<keyword evidence="2" id="KW-0805">Transcription regulation</keyword>
<keyword evidence="9" id="KW-1185">Reference proteome</keyword>
<keyword evidence="4" id="KW-0804">Transcription</keyword>
<keyword evidence="5" id="KW-0812">Transmembrane</keyword>
<dbReference type="AlphaFoldDB" id="A0A4R0Q0L7"/>
<dbReference type="GO" id="GO:0003677">
    <property type="term" value="F:DNA binding"/>
    <property type="evidence" value="ECO:0007669"/>
    <property type="project" value="InterPro"/>
</dbReference>
<dbReference type="InterPro" id="IPR014327">
    <property type="entry name" value="RNA_pol_sigma70_bacteroid"/>
</dbReference>
<dbReference type="InterPro" id="IPR013249">
    <property type="entry name" value="RNA_pol_sigma70_r4_t2"/>
</dbReference>
<evidence type="ECO:0000259" key="7">
    <source>
        <dbReference type="Pfam" id="PF08281"/>
    </source>
</evidence>
<dbReference type="EMBL" id="SJSO01000003">
    <property type="protein sequence ID" value="TCD28516.1"/>
    <property type="molecule type" value="Genomic_DNA"/>
</dbReference>
<dbReference type="Gene3D" id="1.10.10.10">
    <property type="entry name" value="Winged helix-like DNA-binding domain superfamily/Winged helix DNA-binding domain"/>
    <property type="match status" value="1"/>
</dbReference>
<evidence type="ECO:0000256" key="4">
    <source>
        <dbReference type="ARBA" id="ARBA00023163"/>
    </source>
</evidence>
<dbReference type="PANTHER" id="PTHR43133">
    <property type="entry name" value="RNA POLYMERASE ECF-TYPE SIGMA FACTO"/>
    <property type="match status" value="1"/>
</dbReference>
<dbReference type="InterPro" id="IPR013325">
    <property type="entry name" value="RNA_pol_sigma_r2"/>
</dbReference>
<evidence type="ECO:0000313" key="9">
    <source>
        <dbReference type="Proteomes" id="UP000293925"/>
    </source>
</evidence>
<accession>A0A4R0Q0L7</accession>
<feature type="transmembrane region" description="Helical" evidence="5">
    <location>
        <begin position="175"/>
        <end position="192"/>
    </location>
</feature>
<dbReference type="Pfam" id="PF04542">
    <property type="entry name" value="Sigma70_r2"/>
    <property type="match status" value="1"/>
</dbReference>
<dbReference type="NCBIfam" id="TIGR02985">
    <property type="entry name" value="Sig70_bacteroi1"/>
    <property type="match status" value="1"/>
</dbReference>
<feature type="domain" description="RNA polymerase sigma factor 70 region 4 type 2" evidence="7">
    <location>
        <begin position="124"/>
        <end position="174"/>
    </location>
</feature>
<dbReference type="PANTHER" id="PTHR43133:SF46">
    <property type="entry name" value="RNA POLYMERASE SIGMA-70 FACTOR ECF SUBFAMILY"/>
    <property type="match status" value="1"/>
</dbReference>
<protein>
    <submittedName>
        <fullName evidence="8">RNA polymerase sigma-70 factor</fullName>
    </submittedName>
</protein>
<dbReference type="OrthoDB" id="659569at2"/>
<keyword evidence="5" id="KW-0472">Membrane</keyword>
<evidence type="ECO:0000256" key="2">
    <source>
        <dbReference type="ARBA" id="ARBA00023015"/>
    </source>
</evidence>
<evidence type="ECO:0000256" key="1">
    <source>
        <dbReference type="ARBA" id="ARBA00010641"/>
    </source>
</evidence>
<sequence>MNDYGSYSDVDLTELLRAGDRNAFVEIYNRYKFILHNHAWNKLRSKEEAQDVIHEVFSMVWDKREHLPVNRNLSGYLYSCVHNQFLNMVVHKKVKDRYISSIAEFAASGTVQTDHLVRERMLKDIIDREIDELPPRMREVFLLSRRQHLSHREIAEMMGITEQTVKKQMVYALKILKKKLGIVLFLVMYLFYPNL</sequence>
<dbReference type="InterPro" id="IPR039425">
    <property type="entry name" value="RNA_pol_sigma-70-like"/>
</dbReference>
<dbReference type="SUPFAM" id="SSF88659">
    <property type="entry name" value="Sigma3 and sigma4 domains of RNA polymerase sigma factors"/>
    <property type="match status" value="1"/>
</dbReference>
<comment type="caution">
    <text evidence="8">The sequence shown here is derived from an EMBL/GenBank/DDBJ whole genome shotgun (WGS) entry which is preliminary data.</text>
</comment>
<keyword evidence="5" id="KW-1133">Transmembrane helix</keyword>
<dbReference type="Proteomes" id="UP000293925">
    <property type="component" value="Unassembled WGS sequence"/>
</dbReference>
<organism evidence="8 9">
    <name type="scientific">Pedobacter psychrodurus</name>
    <dbReference type="NCBI Taxonomy" id="2530456"/>
    <lineage>
        <taxon>Bacteria</taxon>
        <taxon>Pseudomonadati</taxon>
        <taxon>Bacteroidota</taxon>
        <taxon>Sphingobacteriia</taxon>
        <taxon>Sphingobacteriales</taxon>
        <taxon>Sphingobacteriaceae</taxon>
        <taxon>Pedobacter</taxon>
    </lineage>
</organism>
<dbReference type="InterPro" id="IPR014284">
    <property type="entry name" value="RNA_pol_sigma-70_dom"/>
</dbReference>
<evidence type="ECO:0000256" key="5">
    <source>
        <dbReference type="SAM" id="Phobius"/>
    </source>
</evidence>
<dbReference type="NCBIfam" id="TIGR02937">
    <property type="entry name" value="sigma70-ECF"/>
    <property type="match status" value="1"/>
</dbReference>
<dbReference type="InterPro" id="IPR013324">
    <property type="entry name" value="RNA_pol_sigma_r3/r4-like"/>
</dbReference>
<dbReference type="GO" id="GO:0006352">
    <property type="term" value="P:DNA-templated transcription initiation"/>
    <property type="evidence" value="ECO:0007669"/>
    <property type="project" value="InterPro"/>
</dbReference>
<dbReference type="Gene3D" id="1.10.1740.10">
    <property type="match status" value="1"/>
</dbReference>
<evidence type="ECO:0000313" key="8">
    <source>
        <dbReference type="EMBL" id="TCD28516.1"/>
    </source>
</evidence>
<proteinExistence type="inferred from homology"/>
<dbReference type="SUPFAM" id="SSF88946">
    <property type="entry name" value="Sigma2 domain of RNA polymerase sigma factors"/>
    <property type="match status" value="1"/>
</dbReference>
<dbReference type="Pfam" id="PF08281">
    <property type="entry name" value="Sigma70_r4_2"/>
    <property type="match status" value="1"/>
</dbReference>
<dbReference type="CDD" id="cd06171">
    <property type="entry name" value="Sigma70_r4"/>
    <property type="match status" value="1"/>
</dbReference>
<name>A0A4R0Q0L7_9SPHI</name>
<evidence type="ECO:0000259" key="6">
    <source>
        <dbReference type="Pfam" id="PF04542"/>
    </source>
</evidence>
<dbReference type="InterPro" id="IPR036388">
    <property type="entry name" value="WH-like_DNA-bd_sf"/>
</dbReference>